<protein>
    <recommendedName>
        <fullName evidence="2">Oxidoreductase molybdopterin-binding domain-containing protein</fullName>
    </recommendedName>
</protein>
<evidence type="ECO:0000313" key="3">
    <source>
        <dbReference type="EMBL" id="QEX24899.1"/>
    </source>
</evidence>
<dbReference type="Gene3D" id="3.90.420.10">
    <property type="entry name" value="Oxidoreductase, molybdopterin-binding domain"/>
    <property type="match status" value="1"/>
</dbReference>
<dbReference type="KEGG" id="hadh:FRZ61_48410"/>
<dbReference type="InterPro" id="IPR000572">
    <property type="entry name" value="OxRdtase_Mopterin-bd_dom"/>
</dbReference>
<dbReference type="EMBL" id="CP042582">
    <property type="protein sequence ID" value="QEX24899.1"/>
    <property type="molecule type" value="Genomic_DNA"/>
</dbReference>
<organism evidence="3 4">
    <name type="scientific">Hypericibacter adhaerens</name>
    <dbReference type="NCBI Taxonomy" id="2602016"/>
    <lineage>
        <taxon>Bacteria</taxon>
        <taxon>Pseudomonadati</taxon>
        <taxon>Pseudomonadota</taxon>
        <taxon>Alphaproteobacteria</taxon>
        <taxon>Rhodospirillales</taxon>
        <taxon>Dongiaceae</taxon>
        <taxon>Hypericibacter</taxon>
    </lineage>
</organism>
<keyword evidence="4" id="KW-1185">Reference proteome</keyword>
<feature type="region of interest" description="Disordered" evidence="1">
    <location>
        <begin position="215"/>
        <end position="237"/>
    </location>
</feature>
<reference evidence="3 4" key="1">
    <citation type="submission" date="2019-08" db="EMBL/GenBank/DDBJ databases">
        <title>Hyperibacter terrae gen. nov., sp. nov. and Hyperibacter viscosus sp. nov., two new members in the family Rhodospirillaceae isolated from the rhizosphere of Hypericum perforatum.</title>
        <authorList>
            <person name="Noviana Z."/>
        </authorList>
    </citation>
    <scope>NUCLEOTIDE SEQUENCE [LARGE SCALE GENOMIC DNA]</scope>
    <source>
        <strain evidence="3 4">R5959</strain>
    </source>
</reference>
<feature type="domain" description="Oxidoreductase molybdopterin-binding" evidence="2">
    <location>
        <begin position="118"/>
        <end position="185"/>
    </location>
</feature>
<feature type="compositionally biased region" description="Low complexity" evidence="1">
    <location>
        <begin position="215"/>
        <end position="229"/>
    </location>
</feature>
<name>A0A5J6N4X7_9PROT</name>
<dbReference type="Proteomes" id="UP000325797">
    <property type="component" value="Chromosome"/>
</dbReference>
<accession>A0A5J6N4X7</accession>
<dbReference type="AlphaFoldDB" id="A0A5J6N4X7"/>
<dbReference type="SUPFAM" id="SSF56524">
    <property type="entry name" value="Oxidoreductase molybdopterin-binding domain"/>
    <property type="match status" value="1"/>
</dbReference>
<dbReference type="Pfam" id="PF00174">
    <property type="entry name" value="Oxidored_molyb"/>
    <property type="match status" value="1"/>
</dbReference>
<evidence type="ECO:0000256" key="1">
    <source>
        <dbReference type="SAM" id="MobiDB-lite"/>
    </source>
</evidence>
<evidence type="ECO:0000313" key="4">
    <source>
        <dbReference type="Proteomes" id="UP000325797"/>
    </source>
</evidence>
<gene>
    <name evidence="3" type="ORF">FRZ61_48410</name>
</gene>
<dbReference type="InterPro" id="IPR036374">
    <property type="entry name" value="OxRdtase_Mopterin-bd_sf"/>
</dbReference>
<evidence type="ECO:0000259" key="2">
    <source>
        <dbReference type="Pfam" id="PF00174"/>
    </source>
</evidence>
<sequence length="237" mass="25392">MGWEPRIISMSEALRGRAQRRPLGRRGIQSHRLFAAPPAPGPARRLAPILILLVLALLPWPAQSGERLPQPKGPVLLAVSGDIDWTTDGREALFDRQMLESLGVVTLTAVSPLDETPVEFQGVLLRRLLAAVGAHGDAVEAIALNDYVAEIPFAEVERHDVVIALSRQGRAIPVREMGPLMILYPIGLEPGLNTEAIAARSVRQLARLVIRDSRSPLGGSSLASSADPSNDGTGAQP</sequence>
<proteinExistence type="predicted"/>